<organism evidence="1 2">
    <name type="scientific">Postia placenta MAD-698-R-SB12</name>
    <dbReference type="NCBI Taxonomy" id="670580"/>
    <lineage>
        <taxon>Eukaryota</taxon>
        <taxon>Fungi</taxon>
        <taxon>Dikarya</taxon>
        <taxon>Basidiomycota</taxon>
        <taxon>Agaricomycotina</taxon>
        <taxon>Agaricomycetes</taxon>
        <taxon>Polyporales</taxon>
        <taxon>Adustoporiaceae</taxon>
        <taxon>Rhodonia</taxon>
    </lineage>
</organism>
<proteinExistence type="predicted"/>
<dbReference type="RefSeq" id="XP_024338873.1">
    <property type="nucleotide sequence ID" value="XM_024479057.1"/>
</dbReference>
<dbReference type="GeneID" id="36324007"/>
<name>A0A1X6N0D1_9APHY</name>
<dbReference type="Gene3D" id="2.80.10.50">
    <property type="match status" value="1"/>
</dbReference>
<dbReference type="AlphaFoldDB" id="A0A1X6N0D1"/>
<evidence type="ECO:0000313" key="1">
    <source>
        <dbReference type="EMBL" id="OSX62079.1"/>
    </source>
</evidence>
<keyword evidence="2" id="KW-1185">Reference proteome</keyword>
<accession>A0A1X6N0D1</accession>
<dbReference type="OrthoDB" id="10274800at2759"/>
<dbReference type="EMBL" id="KZ110597">
    <property type="protein sequence ID" value="OSX62079.1"/>
    <property type="molecule type" value="Genomic_DNA"/>
</dbReference>
<gene>
    <name evidence="1" type="ORF">POSPLADRAFT_1046529</name>
</gene>
<dbReference type="SUPFAM" id="SSF50370">
    <property type="entry name" value="Ricin B-like lectins"/>
    <property type="match status" value="1"/>
</dbReference>
<protein>
    <submittedName>
        <fullName evidence="1">Uncharacterized protein</fullName>
    </submittedName>
</protein>
<evidence type="ECO:0000313" key="2">
    <source>
        <dbReference type="Proteomes" id="UP000194127"/>
    </source>
</evidence>
<sequence length="166" mass="18210">MSNTGPPVSSPPPPGLYFIQNVNNNLDDTPLTATSSRNNDGKWRLSDSASTASGSAFLNYQYDTQYAHATNGGLVGSLVVGQTTSQKFNIKHVGGDQFWITTVESGSNLGWALKGTTPGTTLVENEKPPFRTYVENLTYARRTGFLFCGARCFFTEHLKDTQKRYK</sequence>
<reference evidence="1 2" key="1">
    <citation type="submission" date="2017-04" db="EMBL/GenBank/DDBJ databases">
        <title>Genome Sequence of the Model Brown-Rot Fungus Postia placenta SB12.</title>
        <authorList>
            <consortium name="DOE Joint Genome Institute"/>
            <person name="Gaskell J."/>
            <person name="Kersten P."/>
            <person name="Larrondo L.F."/>
            <person name="Canessa P."/>
            <person name="Martinez D."/>
            <person name="Hibbett D."/>
            <person name="Schmoll M."/>
            <person name="Kubicek C.P."/>
            <person name="Martinez A.T."/>
            <person name="Yadav J."/>
            <person name="Master E."/>
            <person name="Magnuson J.K."/>
            <person name="James T."/>
            <person name="Yaver D."/>
            <person name="Berka R."/>
            <person name="Labutti K."/>
            <person name="Lipzen A."/>
            <person name="Aerts A."/>
            <person name="Barry K."/>
            <person name="Henrissat B."/>
            <person name="Blanchette R."/>
            <person name="Grigoriev I."/>
            <person name="Cullen D."/>
        </authorList>
    </citation>
    <scope>NUCLEOTIDE SEQUENCE [LARGE SCALE GENOMIC DNA]</scope>
    <source>
        <strain evidence="1 2">MAD-698-R-SB12</strain>
    </source>
</reference>
<dbReference type="Proteomes" id="UP000194127">
    <property type="component" value="Unassembled WGS sequence"/>
</dbReference>
<dbReference type="InterPro" id="IPR035992">
    <property type="entry name" value="Ricin_B-like_lectins"/>
</dbReference>